<dbReference type="AlphaFoldDB" id="A0A9D1GX72"/>
<evidence type="ECO:0000256" key="1">
    <source>
        <dbReference type="ARBA" id="ARBA00008558"/>
    </source>
</evidence>
<dbReference type="InterPro" id="IPR012341">
    <property type="entry name" value="6hp_glycosidase-like_sf"/>
</dbReference>
<accession>A0A9D1GX72</accession>
<keyword evidence="2" id="KW-0413">Isomerase</keyword>
<dbReference type="PANTHER" id="PTHR15108">
    <property type="entry name" value="N-ACYLGLUCOSAMINE-2-EPIMERASE"/>
    <property type="match status" value="1"/>
</dbReference>
<dbReference type="Proteomes" id="UP000886842">
    <property type="component" value="Unassembled WGS sequence"/>
</dbReference>
<reference evidence="3" key="2">
    <citation type="journal article" date="2021" name="PeerJ">
        <title>Extensive microbial diversity within the chicken gut microbiome revealed by metagenomics and culture.</title>
        <authorList>
            <person name="Gilroy R."/>
            <person name="Ravi A."/>
            <person name="Getino M."/>
            <person name="Pursley I."/>
            <person name="Horton D.L."/>
            <person name="Alikhan N.F."/>
            <person name="Baker D."/>
            <person name="Gharbi K."/>
            <person name="Hall N."/>
            <person name="Watson M."/>
            <person name="Adriaenssens E.M."/>
            <person name="Foster-Nyarko E."/>
            <person name="Jarju S."/>
            <person name="Secka A."/>
            <person name="Antonio M."/>
            <person name="Oren A."/>
            <person name="Chaudhuri R.R."/>
            <person name="La Ragione R."/>
            <person name="Hildebrand F."/>
            <person name="Pallen M.J."/>
        </authorList>
    </citation>
    <scope>NUCLEOTIDE SEQUENCE</scope>
    <source>
        <strain evidence="3">ChiGjej1B1-24693</strain>
    </source>
</reference>
<name>A0A9D1GX72_9ACTN</name>
<dbReference type="Gene3D" id="1.50.10.10">
    <property type="match status" value="1"/>
</dbReference>
<comment type="similarity">
    <text evidence="1">Belongs to the N-acylglucosamine 2-epimerase family.</text>
</comment>
<dbReference type="InterPro" id="IPR010819">
    <property type="entry name" value="AGE/CE"/>
</dbReference>
<reference evidence="3" key="1">
    <citation type="submission" date="2020-10" db="EMBL/GenBank/DDBJ databases">
        <authorList>
            <person name="Gilroy R."/>
        </authorList>
    </citation>
    <scope>NUCLEOTIDE SEQUENCE</scope>
    <source>
        <strain evidence="3">ChiGjej1B1-24693</strain>
    </source>
</reference>
<proteinExistence type="inferred from homology"/>
<dbReference type="EMBL" id="DVLP01000172">
    <property type="protein sequence ID" value="HIT75059.1"/>
    <property type="molecule type" value="Genomic_DNA"/>
</dbReference>
<dbReference type="SUPFAM" id="SSF48208">
    <property type="entry name" value="Six-hairpin glycosidases"/>
    <property type="match status" value="1"/>
</dbReference>
<evidence type="ECO:0000256" key="2">
    <source>
        <dbReference type="ARBA" id="ARBA00023235"/>
    </source>
</evidence>
<dbReference type="GO" id="GO:0016853">
    <property type="term" value="F:isomerase activity"/>
    <property type="evidence" value="ECO:0007669"/>
    <property type="project" value="UniProtKB-KW"/>
</dbReference>
<evidence type="ECO:0000313" key="3">
    <source>
        <dbReference type="EMBL" id="HIT75059.1"/>
    </source>
</evidence>
<dbReference type="GO" id="GO:0005975">
    <property type="term" value="P:carbohydrate metabolic process"/>
    <property type="evidence" value="ECO:0007669"/>
    <property type="project" value="InterPro"/>
</dbReference>
<comment type="caution">
    <text evidence="3">The sequence shown here is derived from an EMBL/GenBank/DDBJ whole genome shotgun (WGS) entry which is preliminary data.</text>
</comment>
<dbReference type="InterPro" id="IPR008928">
    <property type="entry name" value="6-hairpin_glycosidase_sf"/>
</dbReference>
<evidence type="ECO:0000313" key="4">
    <source>
        <dbReference type="Proteomes" id="UP000886842"/>
    </source>
</evidence>
<sequence>MARRYLDHLVDDILPWWLAHGPDPARGGVHTCWDNLGQQLVSRDKYTWSQGRWAWLASAVALAAQDGWLPVDPEPWRRTAVDTARHIRDHAMLPDGTTAFVTTDDGQPKETTPGQGLHTSIFADFFTALGWAGLARLGADPDDDWAGRARTLYDSAVDRIAAGPVRTDPYPVPPGYGSWALPMITIGVGNELFAATGDQAVAERVRAAMDTLDESYLRGDDGLEMPVLDPELADPDSLHARHRTPGHVLECLWFLDDARAVVGDHPLTDRARLTAIALRALEIGWDPQYGGLLRYVDAAGGEPSGTVQVDAEADPHGTPDPYALLVTETWGTKLWWIHSEATWTCELLAARTADPEICVWRDSVRDWTLERFPAGPGQEWVQNRDRAGTPITRTVALPVKDPMHIARAWLRIAELEQRGELHP</sequence>
<dbReference type="Pfam" id="PF07221">
    <property type="entry name" value="GlcNAc_2-epim"/>
    <property type="match status" value="1"/>
</dbReference>
<gene>
    <name evidence="3" type="ORF">IAA98_05690</name>
</gene>
<organism evidence="3 4">
    <name type="scientific">Candidatus Avipropionibacterium avicola</name>
    <dbReference type="NCBI Taxonomy" id="2840701"/>
    <lineage>
        <taxon>Bacteria</taxon>
        <taxon>Bacillati</taxon>
        <taxon>Actinomycetota</taxon>
        <taxon>Actinomycetes</taxon>
        <taxon>Propionibacteriales</taxon>
        <taxon>Propionibacteriaceae</taxon>
        <taxon>Propionibacteriaceae incertae sedis</taxon>
        <taxon>Candidatus Avipropionibacterium</taxon>
    </lineage>
</organism>
<protein>
    <submittedName>
        <fullName evidence="3">AGE family epimerase/isomerase</fullName>
    </submittedName>
</protein>